<comment type="caution">
    <text evidence="2">The sequence shown here is derived from an EMBL/GenBank/DDBJ whole genome shotgun (WGS) entry which is preliminary data.</text>
</comment>
<evidence type="ECO:0000256" key="1">
    <source>
        <dbReference type="SAM" id="SignalP"/>
    </source>
</evidence>
<dbReference type="Pfam" id="PF17641">
    <property type="entry name" value="ASPRs"/>
    <property type="match status" value="1"/>
</dbReference>
<reference evidence="2 3" key="1">
    <citation type="submission" date="2023-08" db="EMBL/GenBank/DDBJ databases">
        <title>A Necator americanus chromosomal reference genome.</title>
        <authorList>
            <person name="Ilik V."/>
            <person name="Petrzelkova K.J."/>
            <person name="Pardy F."/>
            <person name="Fuh T."/>
            <person name="Niatou-Singa F.S."/>
            <person name="Gouil Q."/>
            <person name="Baker L."/>
            <person name="Ritchie M.E."/>
            <person name="Jex A.R."/>
            <person name="Gazzola D."/>
            <person name="Li H."/>
            <person name="Toshio Fujiwara R."/>
            <person name="Zhan B."/>
            <person name="Aroian R.V."/>
            <person name="Pafco B."/>
            <person name="Schwarz E.M."/>
        </authorList>
    </citation>
    <scope>NUCLEOTIDE SEQUENCE [LARGE SCALE GENOMIC DNA]</scope>
    <source>
        <strain evidence="2 3">Aroian</strain>
        <tissue evidence="2">Whole animal</tissue>
    </source>
</reference>
<name>A0ABR1CIG8_NECAM</name>
<sequence>MTASCGLLLAFLALPMAVTIATQPMIAEGIQKLPDCAQKGESYLTVGNRTLLATEVLVAVQEATGPKPTSMKYDCDLEFFALFYLKNLKKLYFSLTSNLDVAMLKFQGIAENFGKEVPRKMKKRMLLFEQVILKRRFGCNYSIAGGRYRVVCLFV</sequence>
<evidence type="ECO:0000313" key="2">
    <source>
        <dbReference type="EMBL" id="KAK6737562.1"/>
    </source>
</evidence>
<feature type="signal peptide" evidence="1">
    <location>
        <begin position="1"/>
        <end position="21"/>
    </location>
</feature>
<dbReference type="InterPro" id="IPR035109">
    <property type="entry name" value="ASPR"/>
</dbReference>
<dbReference type="Proteomes" id="UP001303046">
    <property type="component" value="Unassembled WGS sequence"/>
</dbReference>
<gene>
    <name evidence="2" type="primary">Necator_chrII.g7752</name>
    <name evidence="2" type="ORF">RB195_019958</name>
</gene>
<protein>
    <submittedName>
        <fullName evidence="2">Uncharacterized protein</fullName>
    </submittedName>
</protein>
<keyword evidence="3" id="KW-1185">Reference proteome</keyword>
<evidence type="ECO:0000313" key="3">
    <source>
        <dbReference type="Proteomes" id="UP001303046"/>
    </source>
</evidence>
<proteinExistence type="predicted"/>
<organism evidence="2 3">
    <name type="scientific">Necator americanus</name>
    <name type="common">Human hookworm</name>
    <dbReference type="NCBI Taxonomy" id="51031"/>
    <lineage>
        <taxon>Eukaryota</taxon>
        <taxon>Metazoa</taxon>
        <taxon>Ecdysozoa</taxon>
        <taxon>Nematoda</taxon>
        <taxon>Chromadorea</taxon>
        <taxon>Rhabditida</taxon>
        <taxon>Rhabditina</taxon>
        <taxon>Rhabditomorpha</taxon>
        <taxon>Strongyloidea</taxon>
        <taxon>Ancylostomatidae</taxon>
        <taxon>Bunostominae</taxon>
        <taxon>Necator</taxon>
    </lineage>
</organism>
<accession>A0ABR1CIG8</accession>
<keyword evidence="1" id="KW-0732">Signal</keyword>
<feature type="chain" id="PRO_5045915399" evidence="1">
    <location>
        <begin position="22"/>
        <end position="155"/>
    </location>
</feature>
<dbReference type="EMBL" id="JAVFWL010000002">
    <property type="protein sequence ID" value="KAK6737562.1"/>
    <property type="molecule type" value="Genomic_DNA"/>
</dbReference>